<organism evidence="2 3">
    <name type="scientific">Cytospora chrysosperma</name>
    <name type="common">Cytospora canker fungus</name>
    <name type="synonym">Sphaeria chrysosperma</name>
    <dbReference type="NCBI Taxonomy" id="252740"/>
    <lineage>
        <taxon>Eukaryota</taxon>
        <taxon>Fungi</taxon>
        <taxon>Dikarya</taxon>
        <taxon>Ascomycota</taxon>
        <taxon>Pezizomycotina</taxon>
        <taxon>Sordariomycetes</taxon>
        <taxon>Sordariomycetidae</taxon>
        <taxon>Diaporthales</taxon>
        <taxon>Cytosporaceae</taxon>
        <taxon>Cytospora</taxon>
    </lineage>
</organism>
<evidence type="ECO:0000259" key="1">
    <source>
        <dbReference type="Pfam" id="PF12146"/>
    </source>
</evidence>
<evidence type="ECO:0000313" key="3">
    <source>
        <dbReference type="Proteomes" id="UP000284375"/>
    </source>
</evidence>
<dbReference type="OrthoDB" id="10249433at2759"/>
<dbReference type="AlphaFoldDB" id="A0A423WH35"/>
<name>A0A423WH35_CYTCH</name>
<dbReference type="EMBL" id="LJZO01000004">
    <property type="protein sequence ID" value="ROW02675.1"/>
    <property type="molecule type" value="Genomic_DNA"/>
</dbReference>
<dbReference type="InterPro" id="IPR051044">
    <property type="entry name" value="MAG_DAG_Lipase"/>
</dbReference>
<dbReference type="PANTHER" id="PTHR11614">
    <property type="entry name" value="PHOSPHOLIPASE-RELATED"/>
    <property type="match status" value="1"/>
</dbReference>
<dbReference type="InterPro" id="IPR029058">
    <property type="entry name" value="AB_hydrolase_fold"/>
</dbReference>
<dbReference type="STRING" id="252740.A0A423WH35"/>
<evidence type="ECO:0000313" key="2">
    <source>
        <dbReference type="EMBL" id="ROW02675.1"/>
    </source>
</evidence>
<gene>
    <name evidence="2" type="ORF">VSDG_01649</name>
</gene>
<proteinExistence type="predicted"/>
<dbReference type="Proteomes" id="UP000284375">
    <property type="component" value="Unassembled WGS sequence"/>
</dbReference>
<comment type="caution">
    <text evidence="2">The sequence shown here is derived from an EMBL/GenBank/DDBJ whole genome shotgun (WGS) entry which is preliminary data.</text>
</comment>
<sequence length="316" mass="34488">MVKEIEGQFKVGDTSLYTKTWLPDDSTPCVAKLAFVHGFSDHIGRYYDFFPSLARAGIAVYGFDQRGWGRSVTTPAEKGLTGPTAQVLSEVAAFIESVMPAKPSSADSSADLPLFVMGHSMGGGEVLALASTPEYEGPVVSKVRGWLLEAPFIGFAEAERPSALKVLAGRLAGRLLPRMHLVNVIEPGHLTRDKDVQESLRGDDLCHDTGTLEGLAGMLDRTGDLSSGRARLSPAVQSLWLGHGDMDKATSFEASKEWFDRQSQIGDRTFKKYEGGYHQLHADLGREEFIDDVKEWILKRCDVKAEGEAGKVESKL</sequence>
<dbReference type="SUPFAM" id="SSF53474">
    <property type="entry name" value="alpha/beta-Hydrolases"/>
    <property type="match status" value="1"/>
</dbReference>
<reference evidence="2 3" key="1">
    <citation type="submission" date="2015-09" db="EMBL/GenBank/DDBJ databases">
        <title>Host preference determinants of Valsa canker pathogens revealed by comparative genomics.</title>
        <authorList>
            <person name="Yin Z."/>
            <person name="Huang L."/>
        </authorList>
    </citation>
    <scope>NUCLEOTIDE SEQUENCE [LARGE SCALE GENOMIC DNA]</scope>
    <source>
        <strain evidence="2 3">YSFL</strain>
    </source>
</reference>
<feature type="domain" description="Serine aminopeptidase S33" evidence="1">
    <location>
        <begin position="31"/>
        <end position="283"/>
    </location>
</feature>
<protein>
    <recommendedName>
        <fullName evidence="1">Serine aminopeptidase S33 domain-containing protein</fullName>
    </recommendedName>
</protein>
<dbReference type="FunFam" id="3.40.50.1820:FF:000255">
    <property type="entry name" value="Alpha/beta hydrolase, putative"/>
    <property type="match status" value="1"/>
</dbReference>
<dbReference type="Gene3D" id="3.40.50.1820">
    <property type="entry name" value="alpha/beta hydrolase"/>
    <property type="match status" value="1"/>
</dbReference>
<dbReference type="Pfam" id="PF12146">
    <property type="entry name" value="Hydrolase_4"/>
    <property type="match status" value="1"/>
</dbReference>
<keyword evidence="3" id="KW-1185">Reference proteome</keyword>
<dbReference type="InterPro" id="IPR022742">
    <property type="entry name" value="Hydrolase_4"/>
</dbReference>
<accession>A0A423WH35</accession>